<comment type="caution">
    <text evidence="1">The sequence shown here is derived from an EMBL/GenBank/DDBJ whole genome shotgun (WGS) entry which is preliminary data.</text>
</comment>
<organism evidence="1 2">
    <name type="scientific">Naganishia vaughanmartiniae</name>
    <dbReference type="NCBI Taxonomy" id="1424756"/>
    <lineage>
        <taxon>Eukaryota</taxon>
        <taxon>Fungi</taxon>
        <taxon>Dikarya</taxon>
        <taxon>Basidiomycota</taxon>
        <taxon>Agaricomycotina</taxon>
        <taxon>Tremellomycetes</taxon>
        <taxon>Filobasidiales</taxon>
        <taxon>Filobasidiaceae</taxon>
        <taxon>Naganishia</taxon>
    </lineage>
</organism>
<dbReference type="Proteomes" id="UP001243375">
    <property type="component" value="Unassembled WGS sequence"/>
</dbReference>
<keyword evidence="2" id="KW-1185">Reference proteome</keyword>
<dbReference type="EMBL" id="JASBWU010000006">
    <property type="protein sequence ID" value="KAJ9120746.1"/>
    <property type="molecule type" value="Genomic_DNA"/>
</dbReference>
<evidence type="ECO:0000313" key="1">
    <source>
        <dbReference type="EMBL" id="KAJ9120746.1"/>
    </source>
</evidence>
<accession>A0ACC2XCF5</accession>
<proteinExistence type="predicted"/>
<reference evidence="1" key="1">
    <citation type="submission" date="2023-04" db="EMBL/GenBank/DDBJ databases">
        <title>Draft Genome sequencing of Naganishia species isolated from polar environments using Oxford Nanopore Technology.</title>
        <authorList>
            <person name="Leo P."/>
            <person name="Venkateswaran K."/>
        </authorList>
    </citation>
    <scope>NUCLEOTIDE SEQUENCE</scope>
    <source>
        <strain evidence="1">MNA-CCFEE 5425</strain>
    </source>
</reference>
<protein>
    <submittedName>
        <fullName evidence="1">Uncharacterized protein</fullName>
    </submittedName>
</protein>
<evidence type="ECO:0000313" key="2">
    <source>
        <dbReference type="Proteomes" id="UP001243375"/>
    </source>
</evidence>
<gene>
    <name evidence="1" type="ORF">QFC22_002677</name>
</gene>
<name>A0ACC2XCF5_9TREE</name>
<sequence>MLHLGSEWLKRRGQSQEFFDSSVICVWGIINTFTEHHDAWNKNWSHKDMQHTMMGVLWWAGGALGIFLSRKGKRSFVPAVIIIMTGWGMSAHEQALMISSKIHALFGYALMAAGLVRIIEVCFVLQDGPSDSSNIRILQYLTPYLLVLGGTMFMSATDEEMHRANDLGIDHVTYALFVFSLSFVIFLHMSFLVHLYSNSGKNKVAGTESAAKEEGYEAIRLSNSQTSPTQDFEAESFELTNRHSEDGDPVDLTGKDEIDWMRSDG</sequence>